<organism evidence="1 2">
    <name type="scientific">Ophiocordyceps australis</name>
    <dbReference type="NCBI Taxonomy" id="1399860"/>
    <lineage>
        <taxon>Eukaryota</taxon>
        <taxon>Fungi</taxon>
        <taxon>Dikarya</taxon>
        <taxon>Ascomycota</taxon>
        <taxon>Pezizomycotina</taxon>
        <taxon>Sordariomycetes</taxon>
        <taxon>Hypocreomycetidae</taxon>
        <taxon>Hypocreales</taxon>
        <taxon>Ophiocordycipitaceae</taxon>
        <taxon>Ophiocordyceps</taxon>
    </lineage>
</organism>
<protein>
    <submittedName>
        <fullName evidence="1">Uncharacterized protein</fullName>
    </submittedName>
</protein>
<dbReference type="STRING" id="1399860.A0A2C5XXH9"/>
<reference evidence="1 2" key="1">
    <citation type="submission" date="2017-06" db="EMBL/GenBank/DDBJ databases">
        <title>Ant-infecting Ophiocordyceps genomes reveal a high diversity of potential behavioral manipulation genes and a possible major role for enterotoxins.</title>
        <authorList>
            <person name="De Bekker C."/>
            <person name="Evans H.C."/>
            <person name="Brachmann A."/>
            <person name="Hughes D.P."/>
        </authorList>
    </citation>
    <scope>NUCLEOTIDE SEQUENCE [LARGE SCALE GENOMIC DNA]</scope>
    <source>
        <strain evidence="1 2">Map64</strain>
    </source>
</reference>
<sequence length="276" mass="31043">MTTALYSCSQMLDHTQPVAYNTNTIFETFDPAPWFAVNHSTRGSNITASLPAELRITIAKTMGWEASTFIHRLDTALDHLPNAEQITKWYTRPGRRVCWTNNPKPVFDTHSTVASALADLLVQPRDIAKGLPAKRFDDLPPGYLAARVPHCLAPNDAQYGIMRRLIAKLKRENRERIVIGTNLEGFRRAARGYAHEFLRAVYHASHKGYTCAAGMNCSREWKRNGDLGDVQRVFVPYSFDHFLQILQRSLSRAEPVCIVFEKADVPAGYGALLGKQ</sequence>
<dbReference type="AlphaFoldDB" id="A0A2C5XXH9"/>
<gene>
    <name evidence="1" type="ORF">CDD81_3224</name>
</gene>
<dbReference type="EMBL" id="NJET01000208">
    <property type="protein sequence ID" value="PHH59414.1"/>
    <property type="molecule type" value="Genomic_DNA"/>
</dbReference>
<name>A0A2C5XXH9_9HYPO</name>
<dbReference type="OrthoDB" id="4904438at2759"/>
<evidence type="ECO:0000313" key="2">
    <source>
        <dbReference type="Proteomes" id="UP000226192"/>
    </source>
</evidence>
<accession>A0A2C5XXH9</accession>
<proteinExistence type="predicted"/>
<dbReference type="Proteomes" id="UP000226192">
    <property type="component" value="Unassembled WGS sequence"/>
</dbReference>
<comment type="caution">
    <text evidence="1">The sequence shown here is derived from an EMBL/GenBank/DDBJ whole genome shotgun (WGS) entry which is preliminary data.</text>
</comment>
<keyword evidence="2" id="KW-1185">Reference proteome</keyword>
<evidence type="ECO:0000313" key="1">
    <source>
        <dbReference type="EMBL" id="PHH59414.1"/>
    </source>
</evidence>